<dbReference type="OrthoDB" id="570299at2"/>
<sequence length="231" mass="26076">MQEVQMAPLSEAEIDELNQLLFDYSEQVEETHGSQGQEVDCVFSISELDGFLTAVLTGPEPVSPSVWLPALWRGKLPKFDSEAELQQLTDLLIRHMNALADSLFENPDNFAPIYEIGDAEDDGEEEQIIVDEWCYGYMRGVELHEKDWQVLLDQQPELLTPMLLFSGFELDGGEQPGKEDLEVLRESIPDLVFAVRDFWLAEAEKPKAPKTGRNDPCPCGSGKKFKQCCLH</sequence>
<organism evidence="1 2">
    <name type="scientific">Geopseudomonas guangdongensis</name>
    <dbReference type="NCBI Taxonomy" id="1245526"/>
    <lineage>
        <taxon>Bacteria</taxon>
        <taxon>Pseudomonadati</taxon>
        <taxon>Pseudomonadota</taxon>
        <taxon>Gammaproteobacteria</taxon>
        <taxon>Pseudomonadales</taxon>
        <taxon>Pseudomonadaceae</taxon>
        <taxon>Geopseudomonas</taxon>
    </lineage>
</organism>
<name>A0A1H2ERH7_9GAMM</name>
<gene>
    <name evidence="1" type="ORF">SAMN05216580_0788</name>
</gene>
<keyword evidence="2" id="KW-1185">Reference proteome</keyword>
<dbReference type="EMBL" id="LT629780">
    <property type="protein sequence ID" value="SDT97685.1"/>
    <property type="molecule type" value="Genomic_DNA"/>
</dbReference>
<dbReference type="Gene3D" id="3.10.450.50">
    <property type="match status" value="1"/>
</dbReference>
<dbReference type="STRING" id="1245526.SAMN05216580_0788"/>
<dbReference type="Pfam" id="PF02810">
    <property type="entry name" value="SEC-C"/>
    <property type="match status" value="1"/>
</dbReference>
<dbReference type="NCBIfam" id="NF007704">
    <property type="entry name" value="PRK10396.1"/>
    <property type="match status" value="1"/>
</dbReference>
<protein>
    <recommendedName>
        <fullName evidence="3">YecA family protein</fullName>
    </recommendedName>
</protein>
<accession>A0A1H2ERH7</accession>
<dbReference type="PANTHER" id="PTHR33747:SF1">
    <property type="entry name" value="ADENYLATE CYCLASE-ASSOCIATED CAP C-TERMINAL DOMAIN-CONTAINING PROTEIN"/>
    <property type="match status" value="1"/>
</dbReference>
<dbReference type="InterPro" id="IPR004027">
    <property type="entry name" value="SEC_C_motif"/>
</dbReference>
<dbReference type="RefSeq" id="WP_090212279.1">
    <property type="nucleotide sequence ID" value="NZ_LT629780.1"/>
</dbReference>
<evidence type="ECO:0008006" key="3">
    <source>
        <dbReference type="Google" id="ProtNLM"/>
    </source>
</evidence>
<dbReference type="InterPro" id="IPR036255">
    <property type="entry name" value="YgfB-like_sf"/>
</dbReference>
<dbReference type="SUPFAM" id="SSF103642">
    <property type="entry name" value="Sec-C motif"/>
    <property type="match status" value="1"/>
</dbReference>
<dbReference type="InterPro" id="IPR011978">
    <property type="entry name" value="YgfB-like"/>
</dbReference>
<evidence type="ECO:0000313" key="2">
    <source>
        <dbReference type="Proteomes" id="UP000243063"/>
    </source>
</evidence>
<proteinExistence type="predicted"/>
<dbReference type="Proteomes" id="UP000243063">
    <property type="component" value="Chromosome I"/>
</dbReference>
<dbReference type="SUPFAM" id="SSF101327">
    <property type="entry name" value="YgfB-like"/>
    <property type="match status" value="1"/>
</dbReference>
<dbReference type="Gene3D" id="1.20.120.740">
    <property type="entry name" value="YgfB uncharacterised protein family UPF0149, PF03695"/>
    <property type="match status" value="1"/>
</dbReference>
<dbReference type="Pfam" id="PF03695">
    <property type="entry name" value="UPF0149"/>
    <property type="match status" value="1"/>
</dbReference>
<dbReference type="PANTHER" id="PTHR33747">
    <property type="entry name" value="UPF0225 PROTEIN SCO1677"/>
    <property type="match status" value="1"/>
</dbReference>
<dbReference type="AlphaFoldDB" id="A0A1H2ERH7"/>
<reference evidence="2" key="1">
    <citation type="submission" date="2016-10" db="EMBL/GenBank/DDBJ databases">
        <authorList>
            <person name="Varghese N."/>
            <person name="Submissions S."/>
        </authorList>
    </citation>
    <scope>NUCLEOTIDE SEQUENCE [LARGE SCALE GENOMIC DNA]</scope>
    <source>
        <strain evidence="2">CCTCC 2012022</strain>
    </source>
</reference>
<dbReference type="NCBIfam" id="TIGR02292">
    <property type="entry name" value="ygfB_yecA"/>
    <property type="match status" value="1"/>
</dbReference>
<evidence type="ECO:0000313" key="1">
    <source>
        <dbReference type="EMBL" id="SDT97685.1"/>
    </source>
</evidence>